<feature type="non-terminal residue" evidence="1">
    <location>
        <position position="225"/>
    </location>
</feature>
<organism evidence="1">
    <name type="scientific">marine sediment metagenome</name>
    <dbReference type="NCBI Taxonomy" id="412755"/>
    <lineage>
        <taxon>unclassified sequences</taxon>
        <taxon>metagenomes</taxon>
        <taxon>ecological metagenomes</taxon>
    </lineage>
</organism>
<sequence>MGNKLVRHIVQVYFDIESPFGLILSRDFIEYRYSFFKKYTYASLMNQTFKDFEIWLLCGHRYREFTSTINLDNVKVIYSKKIDVSEDAFIVSSKDMTWRSKKEYEEFSRLNDDYIVLSNINSDDLYHKDAMAEVAAVTKRIVKSKPTVRKRMLFRNCIYWDTLNHFILFKRRMNSVFFTHIFPKSMYRNWNILRDEHFYKHRFMGKEDDIELSSNKVLVTKHKMG</sequence>
<protein>
    <submittedName>
        <fullName evidence="1">Uncharacterized protein</fullName>
    </submittedName>
</protein>
<comment type="caution">
    <text evidence="1">The sequence shown here is derived from an EMBL/GenBank/DDBJ whole genome shotgun (WGS) entry which is preliminary data.</text>
</comment>
<evidence type="ECO:0000313" key="1">
    <source>
        <dbReference type="EMBL" id="GAG54197.1"/>
    </source>
</evidence>
<gene>
    <name evidence="1" type="ORF">S01H4_13165</name>
</gene>
<dbReference type="EMBL" id="BART01005809">
    <property type="protein sequence ID" value="GAG54197.1"/>
    <property type="molecule type" value="Genomic_DNA"/>
</dbReference>
<name>X0Z701_9ZZZZ</name>
<reference evidence="1" key="1">
    <citation type="journal article" date="2014" name="Front. Microbiol.">
        <title>High frequency of phylogenetically diverse reductive dehalogenase-homologous genes in deep subseafloor sedimentary metagenomes.</title>
        <authorList>
            <person name="Kawai M."/>
            <person name="Futagami T."/>
            <person name="Toyoda A."/>
            <person name="Takaki Y."/>
            <person name="Nishi S."/>
            <person name="Hori S."/>
            <person name="Arai W."/>
            <person name="Tsubouchi T."/>
            <person name="Morono Y."/>
            <person name="Uchiyama I."/>
            <person name="Ito T."/>
            <person name="Fujiyama A."/>
            <person name="Inagaki F."/>
            <person name="Takami H."/>
        </authorList>
    </citation>
    <scope>NUCLEOTIDE SEQUENCE</scope>
    <source>
        <strain evidence="1">Expedition CK06-06</strain>
    </source>
</reference>
<dbReference type="AlphaFoldDB" id="X0Z701"/>
<accession>X0Z701</accession>
<proteinExistence type="predicted"/>